<accession>A0A8T2MWS4</accession>
<feature type="domain" description="Ral GTPase-activating protein subunit alpha/beta N-terminal" evidence="2">
    <location>
        <begin position="126"/>
        <end position="199"/>
    </location>
</feature>
<evidence type="ECO:0000313" key="4">
    <source>
        <dbReference type="Proteomes" id="UP000824540"/>
    </source>
</evidence>
<dbReference type="InterPro" id="IPR039930">
    <property type="entry name" value="RALGAPB"/>
</dbReference>
<evidence type="ECO:0000259" key="2">
    <source>
        <dbReference type="Pfam" id="PF20412"/>
    </source>
</evidence>
<proteinExistence type="predicted"/>
<feature type="region of interest" description="Disordered" evidence="1">
    <location>
        <begin position="641"/>
        <end position="681"/>
    </location>
</feature>
<organism evidence="3 4">
    <name type="scientific">Albula glossodonta</name>
    <name type="common">roundjaw bonefish</name>
    <dbReference type="NCBI Taxonomy" id="121402"/>
    <lineage>
        <taxon>Eukaryota</taxon>
        <taxon>Metazoa</taxon>
        <taxon>Chordata</taxon>
        <taxon>Craniata</taxon>
        <taxon>Vertebrata</taxon>
        <taxon>Euteleostomi</taxon>
        <taxon>Actinopterygii</taxon>
        <taxon>Neopterygii</taxon>
        <taxon>Teleostei</taxon>
        <taxon>Albuliformes</taxon>
        <taxon>Albulidae</taxon>
        <taxon>Albula</taxon>
    </lineage>
</organism>
<sequence>MYSEWRSLHLSVLSDQGHLSVLHTYPPMVGRDVANAVVRPLVVAPISDSALKTDKEVLCYGLTLPLDGDTVQLCVDMYTDWISVLLAPCSSIPQPIIKEPNLYVQTILKHLYNLFLPRPEQHALAQLRLCQQVLVTVQKLARESTSMVRETWEGLILFLLRVSDTLLAPPIMGGGMAERLAEQLVSVLLEVWLLACIPNEDASLIPAEMDSDCLAQTWFRFLHILSNPVDLSNPAIISTTPKFQEQLLNVNGAPPEIIQHPCLKQLPDIFFRAMCGLSCLVDAFLGISRLKVDSAPPTPVNRQSMSIPPPTTATTPPHSRKHRPTVINKSSSKASMGSTVHPPKVSPQSSASPFSSPTHASMEPHPVPAPSRSKVNSILHLFGQWLFEAALVYCKLYSSTNKDHSVTGLGSQTGFELRRKGSHVSTDTTVPNPLFDANEFPDNYEAGRAEACGTLCRIFCSKKTGEEILPIYLSRFYMVLIQGLRISGCICRPVLTSIILNSCALFCSDLRGVSLVAPHFISALEAILPDRELLTFKPYVSPTELRRCSIGILLSILPLPHHFGNIRPEVLLNGKISMEDGPSQDKAVTFLSLNLRLVNILIGALQTETDPYNTHMLLGAILNIVQDSALLESVGAQNEMGSVDGSHVSMRSHSRTSSTASGGSSEATTPESERATHFPGDYEAELAVAA</sequence>
<dbReference type="GO" id="GO:0005096">
    <property type="term" value="F:GTPase activator activity"/>
    <property type="evidence" value="ECO:0007669"/>
    <property type="project" value="InterPro"/>
</dbReference>
<dbReference type="Proteomes" id="UP000824540">
    <property type="component" value="Unassembled WGS sequence"/>
</dbReference>
<feature type="compositionally biased region" description="Low complexity" evidence="1">
    <location>
        <begin position="646"/>
        <end position="669"/>
    </location>
</feature>
<gene>
    <name evidence="3" type="ORF">JZ751_010060</name>
</gene>
<protein>
    <recommendedName>
        <fullName evidence="2">Ral GTPase-activating protein subunit alpha/beta N-terminal domain-containing protein</fullName>
    </recommendedName>
</protein>
<feature type="region of interest" description="Disordered" evidence="1">
    <location>
        <begin position="295"/>
        <end position="370"/>
    </location>
</feature>
<evidence type="ECO:0000256" key="1">
    <source>
        <dbReference type="SAM" id="MobiDB-lite"/>
    </source>
</evidence>
<reference evidence="3" key="1">
    <citation type="thesis" date="2021" institute="BYU ScholarsArchive" country="Provo, UT, USA">
        <title>Applications of and Algorithms for Genome Assembly and Genomic Analyses with an Emphasis on Marine Teleosts.</title>
        <authorList>
            <person name="Pickett B.D."/>
        </authorList>
    </citation>
    <scope>NUCLEOTIDE SEQUENCE</scope>
    <source>
        <strain evidence="3">HI-2016</strain>
    </source>
</reference>
<dbReference type="OrthoDB" id="8800704at2759"/>
<dbReference type="AlphaFoldDB" id="A0A8T2MWS4"/>
<dbReference type="EMBL" id="JAFBMS010001723">
    <property type="protein sequence ID" value="KAG9328877.1"/>
    <property type="molecule type" value="Genomic_DNA"/>
</dbReference>
<comment type="caution">
    <text evidence="3">The sequence shown here is derived from an EMBL/GenBank/DDBJ whole genome shotgun (WGS) entry which is preliminary data.</text>
</comment>
<dbReference type="InterPro" id="IPR046859">
    <property type="entry name" value="RGPA/RALGAPB_N"/>
</dbReference>
<keyword evidence="4" id="KW-1185">Reference proteome</keyword>
<dbReference type="PANTHER" id="PTHR21344">
    <property type="entry name" value="RAL GTPASE-ACTIVATING PROTEIN SUBUNIT BETA"/>
    <property type="match status" value="1"/>
</dbReference>
<dbReference type="Pfam" id="PF20412">
    <property type="entry name" value="RALGAPB_N"/>
    <property type="match status" value="1"/>
</dbReference>
<feature type="compositionally biased region" description="Low complexity" evidence="1">
    <location>
        <begin position="346"/>
        <end position="357"/>
    </location>
</feature>
<evidence type="ECO:0000313" key="3">
    <source>
        <dbReference type="EMBL" id="KAG9328877.1"/>
    </source>
</evidence>
<name>A0A8T2MWS4_9TELE</name>
<feature type="compositionally biased region" description="Polar residues" evidence="1">
    <location>
        <begin position="327"/>
        <end position="338"/>
    </location>
</feature>
<dbReference type="PANTHER" id="PTHR21344:SF1">
    <property type="entry name" value="RAL GTPASE-ACTIVATING PROTEIN SUBUNIT BETA"/>
    <property type="match status" value="1"/>
</dbReference>